<sequence>MVIILLGGFMKVALLNNQKKFIKNILVFKPIKFAYFIIDQILLLLTVSLFIYAIAKGVAIEKGAKSWESIIILVLTFYLVIKFVIINWFGLNVYFKYIKVFEYSLKVDKNKIKVGREVDYQPLWFMTWTICSVIITAIICFYETQKIGTNTDTDTLIMSIINIVLNILLVPSFINTLSAITTSKKNIQNNYSKLVKDQYYSNESLFENIEWGDKQLNLTCKNVELSSKNGIFVTLNSDDLNLQESKDIGELNKKILNSYKDIWTSYYNLLQERLKNKFSKRASKQLYYIERVYDQIFLDFYAI</sequence>
<feature type="transmembrane region" description="Helical" evidence="1">
    <location>
        <begin position="123"/>
        <end position="144"/>
    </location>
</feature>
<organism evidence="2 3">
    <name type="scientific">Spiroplasma tabanidicola</name>
    <dbReference type="NCBI Taxonomy" id="324079"/>
    <lineage>
        <taxon>Bacteria</taxon>
        <taxon>Bacillati</taxon>
        <taxon>Mycoplasmatota</taxon>
        <taxon>Mollicutes</taxon>
        <taxon>Entomoplasmatales</taxon>
        <taxon>Spiroplasmataceae</taxon>
        <taxon>Spiroplasma</taxon>
    </lineage>
</organism>
<dbReference type="EMBL" id="CP046276">
    <property type="protein sequence ID" value="QGS51995.1"/>
    <property type="molecule type" value="Genomic_DNA"/>
</dbReference>
<accession>A0A6I6CAQ2</accession>
<dbReference type="Proteomes" id="UP000424468">
    <property type="component" value="Chromosome"/>
</dbReference>
<feature type="transmembrane region" description="Helical" evidence="1">
    <location>
        <begin position="67"/>
        <end position="89"/>
    </location>
</feature>
<evidence type="ECO:0000313" key="2">
    <source>
        <dbReference type="EMBL" id="QGS51995.1"/>
    </source>
</evidence>
<evidence type="ECO:0000256" key="1">
    <source>
        <dbReference type="SAM" id="Phobius"/>
    </source>
</evidence>
<feature type="transmembrane region" description="Helical" evidence="1">
    <location>
        <begin position="33"/>
        <end position="55"/>
    </location>
</feature>
<protein>
    <submittedName>
        <fullName evidence="2">Uncharacterized protein</fullName>
    </submittedName>
</protein>
<reference evidence="2 3" key="1">
    <citation type="submission" date="2019-11" db="EMBL/GenBank/DDBJ databases">
        <title>Complete genome sequence of Spiroplasma tabanidicola TAUS-1 (DSM 22603).</title>
        <authorList>
            <person name="Huang C.-T."/>
            <person name="Lin Y.-C."/>
            <person name="Kuo C.-H."/>
        </authorList>
    </citation>
    <scope>NUCLEOTIDE SEQUENCE [LARGE SCALE GENOMIC DNA]</scope>
    <source>
        <strain evidence="2 3">TAUS-1</strain>
    </source>
</reference>
<keyword evidence="1" id="KW-1133">Transmembrane helix</keyword>
<dbReference type="AlphaFoldDB" id="A0A6I6CAQ2"/>
<dbReference type="KEGG" id="stab:STABA_v1c06340"/>
<evidence type="ECO:0000313" key="3">
    <source>
        <dbReference type="Proteomes" id="UP000424468"/>
    </source>
</evidence>
<gene>
    <name evidence="2" type="ORF">STABA_v1c06340</name>
</gene>
<keyword evidence="1" id="KW-0812">Transmembrane</keyword>
<name>A0A6I6CAQ2_9MOLU</name>
<feature type="transmembrane region" description="Helical" evidence="1">
    <location>
        <begin position="156"/>
        <end position="174"/>
    </location>
</feature>
<proteinExistence type="predicted"/>
<keyword evidence="1" id="KW-0472">Membrane</keyword>
<keyword evidence="3" id="KW-1185">Reference proteome</keyword>